<evidence type="ECO:0000256" key="1">
    <source>
        <dbReference type="ARBA" id="ARBA00022614"/>
    </source>
</evidence>
<dbReference type="RefSeq" id="XP_029239953.1">
    <property type="nucleotide sequence ID" value="XM_029380224.1"/>
</dbReference>
<dbReference type="PRINTS" id="PR00019">
    <property type="entry name" value="LEURICHRPT"/>
</dbReference>
<dbReference type="VEuPathDB" id="TriTrypDB:TRSC58_00918"/>
<keyword evidence="4" id="KW-0378">Hydrolase</keyword>
<dbReference type="InterPro" id="IPR003591">
    <property type="entry name" value="Leu-rich_rpt_typical-subtyp"/>
</dbReference>
<name>A0A422NQ71_TRYRA</name>
<dbReference type="GO" id="GO:0016787">
    <property type="term" value="F:hydrolase activity"/>
    <property type="evidence" value="ECO:0007669"/>
    <property type="project" value="UniProtKB-KW"/>
</dbReference>
<dbReference type="GO" id="GO:0005737">
    <property type="term" value="C:cytoplasm"/>
    <property type="evidence" value="ECO:0007669"/>
    <property type="project" value="TreeGrafter"/>
</dbReference>
<dbReference type="OrthoDB" id="676979at2759"/>
<sequence length="361" mass="40364">MDLCLSHKGLQSFDASTLLLDATDGLRQEEKKAPSRGRYIAVRALDLSHNSIARFAGGQALFALAVLDLSHNSLATLEASSLPGGLVRLNVAHNALQELQGLSSFTPRMQELNVGFNRITSQHVNGLPKGLTTLLCQSNLLDSVRPFVLLLHLSSLDLSSNQIAEVEELYRLRELRALRYLELRGNPVMSAPEAVPSLLDAVPKLISLDRTPLSQAGENRMFKFHRSRSSKQNQGESQLRTRSRSLSHRSSMRRQDGKSEAEMEVRLLETRVRELARLLNDAEKRERQLRYQKKVLHEQVSACAGVIDSQAMQLERLGKRIGELKDEEASLREPVAELEQTFEQTHASLVAHRLNQSSGRV</sequence>
<dbReference type="Gene3D" id="3.80.10.10">
    <property type="entry name" value="Ribonuclease Inhibitor"/>
    <property type="match status" value="2"/>
</dbReference>
<dbReference type="PANTHER" id="PTHR15454">
    <property type="entry name" value="NISCHARIN RELATED"/>
    <property type="match status" value="1"/>
</dbReference>
<keyword evidence="2" id="KW-0677">Repeat</keyword>
<evidence type="ECO:0000256" key="2">
    <source>
        <dbReference type="ARBA" id="ARBA00022737"/>
    </source>
</evidence>
<evidence type="ECO:0000313" key="4">
    <source>
        <dbReference type="EMBL" id="RNF07650.1"/>
    </source>
</evidence>
<dbReference type="Pfam" id="PF13516">
    <property type="entry name" value="LRR_6"/>
    <property type="match status" value="1"/>
</dbReference>
<dbReference type="OMA" id="PENRMWK"/>
<keyword evidence="1" id="KW-0433">Leucine-rich repeat</keyword>
<dbReference type="PROSITE" id="PS51450">
    <property type="entry name" value="LRR"/>
    <property type="match status" value="1"/>
</dbReference>
<dbReference type="EMBL" id="MKGL01000082">
    <property type="protein sequence ID" value="RNF07650.1"/>
    <property type="molecule type" value="Genomic_DNA"/>
</dbReference>
<dbReference type="SUPFAM" id="SSF52075">
    <property type="entry name" value="Outer arm dynein light chain 1"/>
    <property type="match status" value="1"/>
</dbReference>
<feature type="region of interest" description="Disordered" evidence="3">
    <location>
        <begin position="222"/>
        <end position="261"/>
    </location>
</feature>
<dbReference type="Proteomes" id="UP000283634">
    <property type="component" value="Unassembled WGS sequence"/>
</dbReference>
<dbReference type="AlphaFoldDB" id="A0A422NQ71"/>
<comment type="caution">
    <text evidence="4">The sequence shown here is derived from an EMBL/GenBank/DDBJ whole genome shotgun (WGS) entry which is preliminary data.</text>
</comment>
<protein>
    <submittedName>
        <fullName evidence="4">Putative leucine-rich repeat protein (LRRP)</fullName>
        <ecNumber evidence="4">3.4.22.-</ecNumber>
    </submittedName>
</protein>
<proteinExistence type="predicted"/>
<organism evidence="4 5">
    <name type="scientific">Trypanosoma rangeli</name>
    <dbReference type="NCBI Taxonomy" id="5698"/>
    <lineage>
        <taxon>Eukaryota</taxon>
        <taxon>Discoba</taxon>
        <taxon>Euglenozoa</taxon>
        <taxon>Kinetoplastea</taxon>
        <taxon>Metakinetoplastina</taxon>
        <taxon>Trypanosomatida</taxon>
        <taxon>Trypanosomatidae</taxon>
        <taxon>Trypanosoma</taxon>
        <taxon>Herpetosoma</taxon>
    </lineage>
</organism>
<evidence type="ECO:0000256" key="3">
    <source>
        <dbReference type="SAM" id="MobiDB-lite"/>
    </source>
</evidence>
<reference evidence="4 5" key="1">
    <citation type="journal article" date="2018" name="BMC Genomics">
        <title>Genomic comparison of Trypanosoma conorhini and Trypanosoma rangeli to Trypanosoma cruzi strains of high and low virulence.</title>
        <authorList>
            <person name="Bradwell K.R."/>
            <person name="Koparde V.N."/>
            <person name="Matveyev A.V."/>
            <person name="Serrano M.G."/>
            <person name="Alves J.M."/>
            <person name="Parikh H."/>
            <person name="Huang B."/>
            <person name="Lee V."/>
            <person name="Espinosa-Alvarez O."/>
            <person name="Ortiz P.A."/>
            <person name="Costa-Martins A.G."/>
            <person name="Teixeira M.M."/>
            <person name="Buck G.A."/>
        </authorList>
    </citation>
    <scope>NUCLEOTIDE SEQUENCE [LARGE SCALE GENOMIC DNA]</scope>
    <source>
        <strain evidence="4 5">AM80</strain>
    </source>
</reference>
<dbReference type="InterPro" id="IPR032675">
    <property type="entry name" value="LRR_dom_sf"/>
</dbReference>
<dbReference type="EC" id="3.4.22.-" evidence="4"/>
<dbReference type="GeneID" id="40327180"/>
<gene>
    <name evidence="4" type="ORF">TraAM80_03247</name>
</gene>
<feature type="compositionally biased region" description="Basic residues" evidence="3">
    <location>
        <begin position="241"/>
        <end position="252"/>
    </location>
</feature>
<dbReference type="PANTHER" id="PTHR15454:SF56">
    <property type="entry name" value="PROTEIN PHOSPHATASE 1 REGULATORY SUBUNIT 7-RELATED"/>
    <property type="match status" value="1"/>
</dbReference>
<keyword evidence="5" id="KW-1185">Reference proteome</keyword>
<evidence type="ECO:0000313" key="5">
    <source>
        <dbReference type="Proteomes" id="UP000283634"/>
    </source>
</evidence>
<dbReference type="InterPro" id="IPR001611">
    <property type="entry name" value="Leu-rich_rpt"/>
</dbReference>
<accession>A0A422NQ71</accession>
<dbReference type="SMART" id="SM00369">
    <property type="entry name" value="LRR_TYP"/>
    <property type="match status" value="3"/>
</dbReference>